<dbReference type="InterPro" id="IPR029045">
    <property type="entry name" value="ClpP/crotonase-like_dom_sf"/>
</dbReference>
<evidence type="ECO:0000313" key="13">
    <source>
        <dbReference type="Ensembl" id="ENSSLUP00000038839.1"/>
    </source>
</evidence>
<dbReference type="GO" id="GO:0051750">
    <property type="term" value="F:delta(3,5)-delta(2,4)-dienoyl-CoA isomerase activity"/>
    <property type="evidence" value="ECO:0007669"/>
    <property type="project" value="TreeGrafter"/>
</dbReference>
<keyword evidence="5" id="KW-0007">Acetylation</keyword>
<dbReference type="CDD" id="cd06558">
    <property type="entry name" value="crotonase-like"/>
    <property type="match status" value="1"/>
</dbReference>
<comment type="catalytic activity">
    <reaction evidence="9">
        <text>(3E,5Z)-octadienoyl-CoA = (2E,4E)-octadienoyl-CoA</text>
        <dbReference type="Rhea" id="RHEA:45244"/>
        <dbReference type="ChEBI" id="CHEBI:62243"/>
        <dbReference type="ChEBI" id="CHEBI:85108"/>
    </reaction>
</comment>
<dbReference type="GO" id="GO:0005777">
    <property type="term" value="C:peroxisome"/>
    <property type="evidence" value="ECO:0007669"/>
    <property type="project" value="UniProtKB-SubCell"/>
</dbReference>
<evidence type="ECO:0000256" key="11">
    <source>
        <dbReference type="ARBA" id="ARBA00055786"/>
    </source>
</evidence>
<comment type="subcellular location">
    <subcellularLocation>
        <location evidence="1">Peroxisome</location>
    </subcellularLocation>
</comment>
<gene>
    <name evidence="13" type="primary">ech1</name>
</gene>
<comment type="function">
    <text evidence="11">Isomerization of 3-trans,5-cis-dienoyl-CoA to 2-trans,4-trans-dienoyl-CoA.</text>
</comment>
<dbReference type="GO" id="GO:0005739">
    <property type="term" value="C:mitochondrion"/>
    <property type="evidence" value="ECO:0007669"/>
    <property type="project" value="TreeGrafter"/>
</dbReference>
<dbReference type="GO" id="GO:0006635">
    <property type="term" value="P:fatty acid beta-oxidation"/>
    <property type="evidence" value="ECO:0007669"/>
    <property type="project" value="UniProtKB-UniPathway"/>
</dbReference>
<evidence type="ECO:0000256" key="3">
    <source>
        <dbReference type="ARBA" id="ARBA00005254"/>
    </source>
</evidence>
<reference evidence="13" key="2">
    <citation type="submission" date="2025-09" db="UniProtKB">
        <authorList>
            <consortium name="Ensembl"/>
        </authorList>
    </citation>
    <scope>IDENTIFICATION</scope>
</reference>
<dbReference type="Gene3D" id="1.10.12.10">
    <property type="entry name" value="Lyase 2-enoyl-coa Hydratase, Chain A, domain 2"/>
    <property type="match status" value="1"/>
</dbReference>
<dbReference type="PANTHER" id="PTHR43149">
    <property type="entry name" value="ENOYL-COA HYDRATASE"/>
    <property type="match status" value="1"/>
</dbReference>
<keyword evidence="4" id="KW-0276">Fatty acid metabolism</keyword>
<dbReference type="GeneID" id="116053214"/>
<dbReference type="GeneTree" id="ENSGT00940000159610"/>
<proteinExistence type="inferred from homology"/>
<evidence type="ECO:0000256" key="9">
    <source>
        <dbReference type="ARBA" id="ARBA00051408"/>
    </source>
</evidence>
<dbReference type="OrthoDB" id="14970at2759"/>
<dbReference type="InterPro" id="IPR014748">
    <property type="entry name" value="Enoyl-CoA_hydra_C"/>
</dbReference>
<evidence type="ECO:0000256" key="7">
    <source>
        <dbReference type="ARBA" id="ARBA00023140"/>
    </source>
</evidence>
<evidence type="ECO:0000256" key="5">
    <source>
        <dbReference type="ARBA" id="ARBA00022990"/>
    </source>
</evidence>
<dbReference type="RefSeq" id="XP_031160077.1">
    <property type="nucleotide sequence ID" value="XM_031304217.2"/>
</dbReference>
<comment type="similarity">
    <text evidence="3">Belongs to the enoyl-CoA hydratase/isomerase family.</text>
</comment>
<dbReference type="SUPFAM" id="SSF52096">
    <property type="entry name" value="ClpP/crotonase"/>
    <property type="match status" value="1"/>
</dbReference>
<comment type="catalytic activity">
    <reaction evidence="10">
        <text>(3E,5Z,8Z,11Z,14Z)-eicosapentaenoyl-CoA = (2E,4E,8Z,11Z,14Z)-eicosapentaenoyl-CoA</text>
        <dbReference type="Rhea" id="RHEA:45224"/>
        <dbReference type="ChEBI" id="CHEBI:85090"/>
        <dbReference type="ChEBI" id="CHEBI:85091"/>
    </reaction>
</comment>
<evidence type="ECO:0000256" key="2">
    <source>
        <dbReference type="ARBA" id="ARBA00005005"/>
    </source>
</evidence>
<accession>A0A8C9ZE24</accession>
<dbReference type="Pfam" id="PF00378">
    <property type="entry name" value="ECH_1"/>
    <property type="match status" value="1"/>
</dbReference>
<dbReference type="Proteomes" id="UP000694568">
    <property type="component" value="Unplaced"/>
</dbReference>
<evidence type="ECO:0000256" key="8">
    <source>
        <dbReference type="ARBA" id="ARBA00023235"/>
    </source>
</evidence>
<comment type="pathway">
    <text evidence="2">Lipid metabolism; fatty acid beta-oxidation.</text>
</comment>
<protein>
    <recommendedName>
        <fullName evidence="12">Delta(3,5)-Delta(2,4)-dienoyl-CoA isomerase, mitochondrial</fullName>
    </recommendedName>
</protein>
<dbReference type="Gene3D" id="3.90.226.10">
    <property type="entry name" value="2-enoyl-CoA Hydratase, Chain A, domain 1"/>
    <property type="match status" value="1"/>
</dbReference>
<dbReference type="CTD" id="1891"/>
<dbReference type="KEGG" id="sluc:116053214"/>
<evidence type="ECO:0000256" key="12">
    <source>
        <dbReference type="ARBA" id="ARBA00071021"/>
    </source>
</evidence>
<keyword evidence="6" id="KW-0443">Lipid metabolism</keyword>
<name>A0A8C9ZE24_SANLU</name>
<evidence type="ECO:0000256" key="1">
    <source>
        <dbReference type="ARBA" id="ARBA00004275"/>
    </source>
</evidence>
<evidence type="ECO:0000256" key="4">
    <source>
        <dbReference type="ARBA" id="ARBA00022832"/>
    </source>
</evidence>
<organism evidence="13 14">
    <name type="scientific">Sander lucioperca</name>
    <name type="common">Pike-perch</name>
    <name type="synonym">Perca lucioperca</name>
    <dbReference type="NCBI Taxonomy" id="283035"/>
    <lineage>
        <taxon>Eukaryota</taxon>
        <taxon>Metazoa</taxon>
        <taxon>Chordata</taxon>
        <taxon>Craniata</taxon>
        <taxon>Vertebrata</taxon>
        <taxon>Euteleostomi</taxon>
        <taxon>Actinopterygii</taxon>
        <taxon>Neopterygii</taxon>
        <taxon>Teleostei</taxon>
        <taxon>Neoteleostei</taxon>
        <taxon>Acanthomorphata</taxon>
        <taxon>Eupercaria</taxon>
        <taxon>Perciformes</taxon>
        <taxon>Percoidei</taxon>
        <taxon>Percidae</taxon>
        <taxon>Luciopercinae</taxon>
        <taxon>Sander</taxon>
    </lineage>
</organism>
<sequence length="309" mass="33562">MLSVVRSALTKYRRCWLPSQAVVRAMSSSGGAPSPYTTLAISHPAESITHVELHRPEKRNAMNRAFWSEMVDCFNEIAGDPECRVVVVSGAGKIFTAGIDLMDMASDILQPEGDDTARISWNLRQIITKYQETFSVIEKCPKPVVVAVHGACVGGGVDLITACDIRLCTQDAWFQVKEVDIGLAADVGTLQRLPKVIGSRSLVNELALTARKMYADEAKSSGLVSRVFADKEAMMAGALEMAGEIAGRSPVAVQGTKINLVYSRDHSVAEGLNYMATWNMSMLQTQDVMKSAQAAMEKKSPKTIAFSKL</sequence>
<dbReference type="NCBIfam" id="NF004794">
    <property type="entry name" value="PRK06142.1"/>
    <property type="match status" value="1"/>
</dbReference>
<evidence type="ECO:0000256" key="10">
    <source>
        <dbReference type="ARBA" id="ARBA00052809"/>
    </source>
</evidence>
<dbReference type="Ensembl" id="ENSSLUT00000040065.1">
    <property type="protein sequence ID" value="ENSSLUP00000038839.1"/>
    <property type="gene ID" value="ENSSLUG00000016754.1"/>
</dbReference>
<dbReference type="PANTHER" id="PTHR43149:SF1">
    <property type="entry name" value="DELTA(3,5)-DELTA(2,4)-DIENOYL-COA ISOMERASE, MITOCHONDRIAL"/>
    <property type="match status" value="1"/>
</dbReference>
<dbReference type="UniPathway" id="UPA00659"/>
<dbReference type="InterPro" id="IPR001753">
    <property type="entry name" value="Enoyl-CoA_hydra/iso"/>
</dbReference>
<keyword evidence="7" id="KW-0576">Peroxisome</keyword>
<dbReference type="FunFam" id="3.90.226.10:FF:000024">
    <property type="entry name" value="Delta3,5-delta2,4-dienoyl-CoA isomerase"/>
    <property type="match status" value="1"/>
</dbReference>
<keyword evidence="14" id="KW-1185">Reference proteome</keyword>
<keyword evidence="8" id="KW-0413">Isomerase</keyword>
<dbReference type="InterPro" id="IPR045002">
    <property type="entry name" value="Ech1-like"/>
</dbReference>
<reference evidence="13" key="1">
    <citation type="submission" date="2025-08" db="UniProtKB">
        <authorList>
            <consortium name="Ensembl"/>
        </authorList>
    </citation>
    <scope>IDENTIFICATION</scope>
</reference>
<dbReference type="AlphaFoldDB" id="A0A8C9ZE24"/>
<evidence type="ECO:0000256" key="6">
    <source>
        <dbReference type="ARBA" id="ARBA00023098"/>
    </source>
</evidence>
<dbReference type="FunFam" id="1.10.12.10:FF:000004">
    <property type="entry name" value="Delta3,5-delta2,4-dienoyl-CoA isomerase"/>
    <property type="match status" value="1"/>
</dbReference>
<evidence type="ECO:0000313" key="14">
    <source>
        <dbReference type="Proteomes" id="UP000694568"/>
    </source>
</evidence>